<dbReference type="PANTHER" id="PTHR30093">
    <property type="entry name" value="GENERAL SECRETION PATHWAY PROTEIN G"/>
    <property type="match status" value="1"/>
</dbReference>
<keyword evidence="2" id="KW-0812">Transmembrane</keyword>
<dbReference type="Gene3D" id="3.30.700.10">
    <property type="entry name" value="Glycoprotein, Type 4 Pilin"/>
    <property type="match status" value="1"/>
</dbReference>
<dbReference type="GO" id="GO:0015628">
    <property type="term" value="P:protein secretion by the type II secretion system"/>
    <property type="evidence" value="ECO:0007669"/>
    <property type="project" value="InterPro"/>
</dbReference>
<comment type="caution">
    <text evidence="3">The sequence shown here is derived from an EMBL/GenBank/DDBJ whole genome shotgun (WGS) entry which is preliminary data.</text>
</comment>
<gene>
    <name evidence="3" type="ORF">A2751_03585</name>
</gene>
<proteinExistence type="predicted"/>
<evidence type="ECO:0000256" key="2">
    <source>
        <dbReference type="SAM" id="Phobius"/>
    </source>
</evidence>
<feature type="transmembrane region" description="Helical" evidence="2">
    <location>
        <begin position="55"/>
        <end position="79"/>
    </location>
</feature>
<dbReference type="PROSITE" id="PS00409">
    <property type="entry name" value="PROKAR_NTER_METHYL"/>
    <property type="match status" value="1"/>
</dbReference>
<keyword evidence="2" id="KW-0472">Membrane</keyword>
<dbReference type="Pfam" id="PF07963">
    <property type="entry name" value="N_methyl"/>
    <property type="match status" value="1"/>
</dbReference>
<dbReference type="EMBL" id="MFEK01000014">
    <property type="protein sequence ID" value="OGE78212.1"/>
    <property type="molecule type" value="Genomic_DNA"/>
</dbReference>
<reference evidence="3 4" key="1">
    <citation type="journal article" date="2016" name="Nat. Commun.">
        <title>Thousands of microbial genomes shed light on interconnected biogeochemical processes in an aquifer system.</title>
        <authorList>
            <person name="Anantharaman K."/>
            <person name="Brown C.T."/>
            <person name="Hug L.A."/>
            <person name="Sharon I."/>
            <person name="Castelle C.J."/>
            <person name="Probst A.J."/>
            <person name="Thomas B.C."/>
            <person name="Singh A."/>
            <person name="Wilkins M.J."/>
            <person name="Karaoz U."/>
            <person name="Brodie E.L."/>
            <person name="Williams K.H."/>
            <person name="Hubbard S.S."/>
            <person name="Banfield J.F."/>
        </authorList>
    </citation>
    <scope>NUCLEOTIDE SEQUENCE [LARGE SCALE GENOMIC DNA]</scope>
</reference>
<dbReference type="InterPro" id="IPR012902">
    <property type="entry name" value="N_methyl_site"/>
</dbReference>
<dbReference type="SUPFAM" id="SSF54523">
    <property type="entry name" value="Pili subunits"/>
    <property type="match status" value="1"/>
</dbReference>
<dbReference type="STRING" id="1817824.A2751_03585"/>
<evidence type="ECO:0000313" key="3">
    <source>
        <dbReference type="EMBL" id="OGE78212.1"/>
    </source>
</evidence>
<evidence type="ECO:0008006" key="5">
    <source>
        <dbReference type="Google" id="ProtNLM"/>
    </source>
</evidence>
<accession>A0A1F5NL24</accession>
<keyword evidence="1" id="KW-0488">Methylation</keyword>
<sequence length="190" mass="20870">MHKPIILKGQKILKYNKLMNKIRLQTGFTSIPRPCSFFDRLRTALGLPKRSGFTLIELLVVIAVIGLLASVIMVSLNSARAKARDARRKADTKQLGTALELFYDANNYYPYTGLPDGNSAAMSYLTTYLTPAYLAKIPDDPTCPTVCYSYVQLGSGKDYALYVPLQDNQNPCVIRTPGATAVWAGVPGCN</sequence>
<dbReference type="PRINTS" id="PR00813">
    <property type="entry name" value="BCTERIALGSPG"/>
</dbReference>
<dbReference type="InterPro" id="IPR045584">
    <property type="entry name" value="Pilin-like"/>
</dbReference>
<dbReference type="AlphaFoldDB" id="A0A1F5NL24"/>
<evidence type="ECO:0000313" key="4">
    <source>
        <dbReference type="Proteomes" id="UP000176864"/>
    </source>
</evidence>
<dbReference type="NCBIfam" id="TIGR02532">
    <property type="entry name" value="IV_pilin_GFxxxE"/>
    <property type="match status" value="1"/>
</dbReference>
<keyword evidence="2" id="KW-1133">Transmembrane helix</keyword>
<evidence type="ECO:0000256" key="1">
    <source>
        <dbReference type="ARBA" id="ARBA00022481"/>
    </source>
</evidence>
<dbReference type="GO" id="GO:0015627">
    <property type="term" value="C:type II protein secretion system complex"/>
    <property type="evidence" value="ECO:0007669"/>
    <property type="project" value="InterPro"/>
</dbReference>
<dbReference type="Proteomes" id="UP000176864">
    <property type="component" value="Unassembled WGS sequence"/>
</dbReference>
<organism evidence="3 4">
    <name type="scientific">Candidatus Doudnabacteria bacterium RIFCSPHIGHO2_01_FULL_46_14</name>
    <dbReference type="NCBI Taxonomy" id="1817824"/>
    <lineage>
        <taxon>Bacteria</taxon>
        <taxon>Candidatus Doudnaibacteriota</taxon>
    </lineage>
</organism>
<protein>
    <recommendedName>
        <fullName evidence="5">Type II secretion system protein GspG C-terminal domain-containing protein</fullName>
    </recommendedName>
</protein>
<dbReference type="InterPro" id="IPR000983">
    <property type="entry name" value="Bac_GSPG_pilin"/>
</dbReference>
<name>A0A1F5NL24_9BACT</name>